<keyword evidence="6 8" id="KW-1133">Transmembrane helix</keyword>
<dbReference type="Proteomes" id="UP000231067">
    <property type="component" value="Unassembled WGS sequence"/>
</dbReference>
<dbReference type="InterPro" id="IPR037294">
    <property type="entry name" value="ABC_BtuC-like"/>
</dbReference>
<dbReference type="SUPFAM" id="SSF81345">
    <property type="entry name" value="ABC transporter involved in vitamin B12 uptake, BtuC"/>
    <property type="match status" value="1"/>
</dbReference>
<feature type="transmembrane region" description="Helical" evidence="8">
    <location>
        <begin position="9"/>
        <end position="27"/>
    </location>
</feature>
<evidence type="ECO:0000313" key="10">
    <source>
        <dbReference type="Proteomes" id="UP000231067"/>
    </source>
</evidence>
<dbReference type="GO" id="GO:0022857">
    <property type="term" value="F:transmembrane transporter activity"/>
    <property type="evidence" value="ECO:0007669"/>
    <property type="project" value="InterPro"/>
</dbReference>
<organism evidence="9 10">
    <name type="scientific">Candidatus Desantisbacteria bacterium CG23_combo_of_CG06-09_8_20_14_all_40_23</name>
    <dbReference type="NCBI Taxonomy" id="1974550"/>
    <lineage>
        <taxon>Bacteria</taxon>
        <taxon>Candidatus Desantisiibacteriota</taxon>
    </lineage>
</organism>
<dbReference type="GO" id="GO:0005886">
    <property type="term" value="C:plasma membrane"/>
    <property type="evidence" value="ECO:0007669"/>
    <property type="project" value="UniProtKB-SubCell"/>
</dbReference>
<sequence length="347" mass="37115">MKNRQKREAIVLGVLLAGLITACLIAIMIGPVFIHPLLVIKIWTHNLLAGLIQPEWSSIQETIVVDIRTPRVILSMLVGMGLAIAGAGMQGLFRNPMAEPYILGMSSGAAVGAALAIVLGIGKIFGGFSIPAMAFIGATVTIFVVYNIARTEGKVPTETLLLSGIAVGFFLHAIVSFLKIIASHEALRNVVLWLMGSFAMATWADVKMVILPILLGIGVLYFLSRELNVLQFGEETALHLGIEVETVKRILLVASALVTAVVVSVSGIIGFVGLIIPHVVRLIIGPNHHILLPASALCGGIFLVLCDTLARTVAQPSEIPVGIITAAIGAPYFIYLLRRRKKAISWW</sequence>
<keyword evidence="3" id="KW-0813">Transport</keyword>
<comment type="similarity">
    <text evidence="2">Belongs to the binding-protein-dependent transport system permease family. FecCD subfamily.</text>
</comment>
<name>A0A2H0A822_9BACT</name>
<evidence type="ECO:0000256" key="5">
    <source>
        <dbReference type="ARBA" id="ARBA00022692"/>
    </source>
</evidence>
<evidence type="ECO:0000256" key="2">
    <source>
        <dbReference type="ARBA" id="ARBA00007935"/>
    </source>
</evidence>
<keyword evidence="4" id="KW-1003">Cell membrane</keyword>
<dbReference type="PANTHER" id="PTHR30472:SF25">
    <property type="entry name" value="ABC TRANSPORTER PERMEASE PROTEIN MJ0876-RELATED"/>
    <property type="match status" value="1"/>
</dbReference>
<evidence type="ECO:0000256" key="3">
    <source>
        <dbReference type="ARBA" id="ARBA00022448"/>
    </source>
</evidence>
<dbReference type="Pfam" id="PF01032">
    <property type="entry name" value="FecCD"/>
    <property type="match status" value="1"/>
</dbReference>
<dbReference type="CDD" id="cd06550">
    <property type="entry name" value="TM_ABC_iron-siderophores_like"/>
    <property type="match status" value="1"/>
</dbReference>
<accession>A0A2H0A822</accession>
<feature type="transmembrane region" description="Helical" evidence="8">
    <location>
        <begin position="250"/>
        <end position="278"/>
    </location>
</feature>
<feature type="transmembrane region" description="Helical" evidence="8">
    <location>
        <begin position="160"/>
        <end position="178"/>
    </location>
</feature>
<evidence type="ECO:0000256" key="1">
    <source>
        <dbReference type="ARBA" id="ARBA00004651"/>
    </source>
</evidence>
<feature type="transmembrane region" description="Helical" evidence="8">
    <location>
        <begin position="319"/>
        <end position="337"/>
    </location>
</feature>
<keyword evidence="7 8" id="KW-0472">Membrane</keyword>
<dbReference type="FunFam" id="1.10.3470.10:FF:000001">
    <property type="entry name" value="Vitamin B12 ABC transporter permease BtuC"/>
    <property type="match status" value="1"/>
</dbReference>
<keyword evidence="5 8" id="KW-0812">Transmembrane</keyword>
<dbReference type="AlphaFoldDB" id="A0A2H0A822"/>
<comment type="subcellular location">
    <subcellularLocation>
        <location evidence="1">Cell membrane</location>
        <topology evidence="1">Multi-pass membrane protein</topology>
    </subcellularLocation>
</comment>
<proteinExistence type="inferred from homology"/>
<comment type="caution">
    <text evidence="9">The sequence shown here is derived from an EMBL/GenBank/DDBJ whole genome shotgun (WGS) entry which is preliminary data.</text>
</comment>
<dbReference type="GO" id="GO:0033214">
    <property type="term" value="P:siderophore-iron import into cell"/>
    <property type="evidence" value="ECO:0007669"/>
    <property type="project" value="TreeGrafter"/>
</dbReference>
<feature type="transmembrane region" description="Helical" evidence="8">
    <location>
        <begin position="72"/>
        <end position="89"/>
    </location>
</feature>
<feature type="transmembrane region" description="Helical" evidence="8">
    <location>
        <begin position="128"/>
        <end position="148"/>
    </location>
</feature>
<evidence type="ECO:0000256" key="4">
    <source>
        <dbReference type="ARBA" id="ARBA00022475"/>
    </source>
</evidence>
<evidence type="ECO:0000256" key="6">
    <source>
        <dbReference type="ARBA" id="ARBA00022989"/>
    </source>
</evidence>
<dbReference type="Gene3D" id="1.10.3470.10">
    <property type="entry name" value="ABC transporter involved in vitamin B12 uptake, BtuC"/>
    <property type="match status" value="1"/>
</dbReference>
<evidence type="ECO:0000313" key="9">
    <source>
        <dbReference type="EMBL" id="PIP41563.1"/>
    </source>
</evidence>
<feature type="transmembrane region" description="Helical" evidence="8">
    <location>
        <begin position="190"/>
        <end position="223"/>
    </location>
</feature>
<dbReference type="PROSITE" id="PS51257">
    <property type="entry name" value="PROKAR_LIPOPROTEIN"/>
    <property type="match status" value="1"/>
</dbReference>
<reference evidence="9 10" key="1">
    <citation type="submission" date="2017-09" db="EMBL/GenBank/DDBJ databases">
        <title>Depth-based differentiation of microbial function through sediment-hosted aquifers and enrichment of novel symbionts in the deep terrestrial subsurface.</title>
        <authorList>
            <person name="Probst A.J."/>
            <person name="Ladd B."/>
            <person name="Jarett J.K."/>
            <person name="Geller-Mcgrath D.E."/>
            <person name="Sieber C.M."/>
            <person name="Emerson J.B."/>
            <person name="Anantharaman K."/>
            <person name="Thomas B.C."/>
            <person name="Malmstrom R."/>
            <person name="Stieglmeier M."/>
            <person name="Klingl A."/>
            <person name="Woyke T."/>
            <person name="Ryan C.M."/>
            <person name="Banfield J.F."/>
        </authorList>
    </citation>
    <scope>NUCLEOTIDE SEQUENCE [LARGE SCALE GENOMIC DNA]</scope>
    <source>
        <strain evidence="9">CG23_combo_of_CG06-09_8_20_14_all_40_23</strain>
    </source>
</reference>
<dbReference type="EMBL" id="PCSH01000054">
    <property type="protein sequence ID" value="PIP41563.1"/>
    <property type="molecule type" value="Genomic_DNA"/>
</dbReference>
<dbReference type="PANTHER" id="PTHR30472">
    <property type="entry name" value="FERRIC ENTEROBACTIN TRANSPORT SYSTEM PERMEASE PROTEIN"/>
    <property type="match status" value="1"/>
</dbReference>
<dbReference type="InterPro" id="IPR000522">
    <property type="entry name" value="ABC_transptr_permease_BtuC"/>
</dbReference>
<feature type="transmembrane region" description="Helical" evidence="8">
    <location>
        <begin position="101"/>
        <end position="121"/>
    </location>
</feature>
<evidence type="ECO:0000256" key="7">
    <source>
        <dbReference type="ARBA" id="ARBA00023136"/>
    </source>
</evidence>
<protein>
    <submittedName>
        <fullName evidence="9">Iron ABC transporter</fullName>
    </submittedName>
</protein>
<evidence type="ECO:0000256" key="8">
    <source>
        <dbReference type="SAM" id="Phobius"/>
    </source>
</evidence>
<gene>
    <name evidence="9" type="ORF">COX18_02965</name>
</gene>